<dbReference type="Gene3D" id="1.20.1250.20">
    <property type="entry name" value="MFS general substrate transporter like domains"/>
    <property type="match status" value="1"/>
</dbReference>
<dbReference type="AlphaFoldDB" id="A0A9P8W4D6"/>
<feature type="compositionally biased region" description="Basic and acidic residues" evidence="6">
    <location>
        <begin position="39"/>
        <end position="49"/>
    </location>
</feature>
<feature type="transmembrane region" description="Helical" evidence="7">
    <location>
        <begin position="182"/>
        <end position="204"/>
    </location>
</feature>
<dbReference type="GO" id="GO:0022857">
    <property type="term" value="F:transmembrane transporter activity"/>
    <property type="evidence" value="ECO:0007669"/>
    <property type="project" value="InterPro"/>
</dbReference>
<evidence type="ECO:0000256" key="2">
    <source>
        <dbReference type="ARBA" id="ARBA00022692"/>
    </source>
</evidence>
<feature type="transmembrane region" description="Helical" evidence="7">
    <location>
        <begin position="216"/>
        <end position="235"/>
    </location>
</feature>
<evidence type="ECO:0000256" key="4">
    <source>
        <dbReference type="ARBA" id="ARBA00023136"/>
    </source>
</evidence>
<dbReference type="GO" id="GO:0016020">
    <property type="term" value="C:membrane"/>
    <property type="evidence" value="ECO:0007669"/>
    <property type="project" value="UniProtKB-SubCell"/>
</dbReference>
<dbReference type="FunFam" id="1.20.1250.20:FF:000011">
    <property type="entry name" value="MFS multidrug transporter, putative"/>
    <property type="match status" value="1"/>
</dbReference>
<accession>A0A9P8W4D6</accession>
<keyword evidence="5" id="KW-0325">Glycoprotein</keyword>
<protein>
    <submittedName>
        <fullName evidence="9">Major facilitator superfamily domain-containing protein</fullName>
    </submittedName>
</protein>
<dbReference type="InterPro" id="IPR036259">
    <property type="entry name" value="MFS_trans_sf"/>
</dbReference>
<keyword evidence="2 7" id="KW-0812">Transmembrane</keyword>
<sequence length="524" mass="57118">MASSSITEKNPARQSSSLGSTEGASISEVETRLPATPIDAHEHDAEKGSKNTAYEVPEVSDLTEPEQVDWAGPDDPEKPVNWPRAKKWRITLTVSMLTFLTPFASSMFAPAIGQVMKEMGTTNRDLGSFAVSIYLLGYAFGPLFIGPCSELYGRLVVYHTCSVLFLLTNIGCALATNMPMLITFRVLTGVMGASPLTVGPGTVADLFQREERGRAMAIWTMPILIGPCIGPAVGAYLGRAEGWRWDFWLLIIMAGAFFMVSVITLRETHPPTLLRWKAKKLREAGNTIQPSSELDEPPLHLIITSVIRPLKMLFTSPIIFGLSLLTAVNYGVLYLLFTSVTEVFETRYGIVNNVGLVYFGIGAGQIAGIAVFGFVSDAMVRKLAKGGEMKPEHRLPPMIPGALMVPMGLLIYGWAAQYRVHWFVPIIGNFFIGVGVITVFAPVSTYIVDAFTAYAASATAANTVFRSMGGALLPLAGPRMYAALDQGWGNTLLAGVSILMMSMIWVVMKYGEQLRTHPKYQLKL</sequence>
<dbReference type="PROSITE" id="PS50850">
    <property type="entry name" value="MFS"/>
    <property type="match status" value="1"/>
</dbReference>
<dbReference type="SUPFAM" id="SSF103473">
    <property type="entry name" value="MFS general substrate transporter"/>
    <property type="match status" value="1"/>
</dbReference>
<feature type="transmembrane region" description="Helical" evidence="7">
    <location>
        <begin position="247"/>
        <end position="265"/>
    </location>
</feature>
<keyword evidence="10" id="KW-1185">Reference proteome</keyword>
<dbReference type="OrthoDB" id="5296287at2759"/>
<dbReference type="Proteomes" id="UP000777438">
    <property type="component" value="Unassembled WGS sequence"/>
</dbReference>
<evidence type="ECO:0000256" key="1">
    <source>
        <dbReference type="ARBA" id="ARBA00004141"/>
    </source>
</evidence>
<gene>
    <name evidence="9" type="ORF">B0T10DRAFT_486953</name>
</gene>
<feature type="transmembrane region" description="Helical" evidence="7">
    <location>
        <begin position="88"/>
        <end position="109"/>
    </location>
</feature>
<evidence type="ECO:0000313" key="9">
    <source>
        <dbReference type="EMBL" id="KAH6889875.1"/>
    </source>
</evidence>
<evidence type="ECO:0000256" key="3">
    <source>
        <dbReference type="ARBA" id="ARBA00022989"/>
    </source>
</evidence>
<feature type="transmembrane region" description="Helical" evidence="7">
    <location>
        <begin position="318"/>
        <end position="337"/>
    </location>
</feature>
<feature type="transmembrane region" description="Helical" evidence="7">
    <location>
        <begin position="357"/>
        <end position="375"/>
    </location>
</feature>
<reference evidence="9 10" key="1">
    <citation type="journal article" date="2021" name="Nat. Commun.">
        <title>Genetic determinants of endophytism in the Arabidopsis root mycobiome.</title>
        <authorList>
            <person name="Mesny F."/>
            <person name="Miyauchi S."/>
            <person name="Thiergart T."/>
            <person name="Pickel B."/>
            <person name="Atanasova L."/>
            <person name="Karlsson M."/>
            <person name="Huettel B."/>
            <person name="Barry K.W."/>
            <person name="Haridas S."/>
            <person name="Chen C."/>
            <person name="Bauer D."/>
            <person name="Andreopoulos W."/>
            <person name="Pangilinan J."/>
            <person name="LaButti K."/>
            <person name="Riley R."/>
            <person name="Lipzen A."/>
            <person name="Clum A."/>
            <person name="Drula E."/>
            <person name="Henrissat B."/>
            <person name="Kohler A."/>
            <person name="Grigoriev I.V."/>
            <person name="Martin F.M."/>
            <person name="Hacquard S."/>
        </authorList>
    </citation>
    <scope>NUCLEOTIDE SEQUENCE [LARGE SCALE GENOMIC DNA]</scope>
    <source>
        <strain evidence="9 10">MPI-CAGE-CH-0241</strain>
    </source>
</reference>
<evidence type="ECO:0000259" key="8">
    <source>
        <dbReference type="PROSITE" id="PS50850"/>
    </source>
</evidence>
<feature type="transmembrane region" description="Helical" evidence="7">
    <location>
        <begin position="395"/>
        <end position="416"/>
    </location>
</feature>
<dbReference type="Pfam" id="PF07690">
    <property type="entry name" value="MFS_1"/>
    <property type="match status" value="1"/>
</dbReference>
<feature type="transmembrane region" description="Helical" evidence="7">
    <location>
        <begin position="155"/>
        <end position="176"/>
    </location>
</feature>
<dbReference type="CDD" id="cd17323">
    <property type="entry name" value="MFS_Tpo1_MDR_like"/>
    <property type="match status" value="1"/>
</dbReference>
<dbReference type="InterPro" id="IPR020846">
    <property type="entry name" value="MFS_dom"/>
</dbReference>
<feature type="transmembrane region" description="Helical" evidence="7">
    <location>
        <begin position="129"/>
        <end position="148"/>
    </location>
</feature>
<feature type="compositionally biased region" description="Polar residues" evidence="6">
    <location>
        <begin position="1"/>
        <end position="24"/>
    </location>
</feature>
<evidence type="ECO:0000256" key="7">
    <source>
        <dbReference type="SAM" id="Phobius"/>
    </source>
</evidence>
<evidence type="ECO:0000313" key="10">
    <source>
        <dbReference type="Proteomes" id="UP000777438"/>
    </source>
</evidence>
<feature type="domain" description="Major facilitator superfamily (MFS) profile" evidence="8">
    <location>
        <begin position="90"/>
        <end position="514"/>
    </location>
</feature>
<comment type="subcellular location">
    <subcellularLocation>
        <location evidence="1">Membrane</location>
        <topology evidence="1">Multi-pass membrane protein</topology>
    </subcellularLocation>
</comment>
<evidence type="ECO:0000256" key="6">
    <source>
        <dbReference type="SAM" id="MobiDB-lite"/>
    </source>
</evidence>
<proteinExistence type="predicted"/>
<comment type="caution">
    <text evidence="9">The sequence shown here is derived from an EMBL/GenBank/DDBJ whole genome shotgun (WGS) entry which is preliminary data.</text>
</comment>
<keyword evidence="4 7" id="KW-0472">Membrane</keyword>
<dbReference type="PANTHER" id="PTHR23502:SF153">
    <property type="entry name" value="MULTIDRUG TRANSPORTER, PUTATIVE (AFU_ORTHOLOGUE AFUA_7G00230)-RELATED"/>
    <property type="match status" value="1"/>
</dbReference>
<keyword evidence="3 7" id="KW-1133">Transmembrane helix</keyword>
<dbReference type="InterPro" id="IPR011701">
    <property type="entry name" value="MFS"/>
</dbReference>
<dbReference type="EMBL" id="JAGPYM010000010">
    <property type="protein sequence ID" value="KAH6889875.1"/>
    <property type="molecule type" value="Genomic_DNA"/>
</dbReference>
<evidence type="ECO:0000256" key="5">
    <source>
        <dbReference type="ARBA" id="ARBA00023180"/>
    </source>
</evidence>
<dbReference type="PANTHER" id="PTHR23502">
    <property type="entry name" value="MAJOR FACILITATOR SUPERFAMILY"/>
    <property type="match status" value="1"/>
</dbReference>
<feature type="transmembrane region" description="Helical" evidence="7">
    <location>
        <begin position="488"/>
        <end position="508"/>
    </location>
</feature>
<feature type="region of interest" description="Disordered" evidence="6">
    <location>
        <begin position="1"/>
        <end position="76"/>
    </location>
</feature>
<name>A0A9P8W4D6_9HYPO</name>
<feature type="transmembrane region" description="Helical" evidence="7">
    <location>
        <begin position="422"/>
        <end position="441"/>
    </location>
</feature>
<organism evidence="9 10">
    <name type="scientific">Thelonectria olida</name>
    <dbReference type="NCBI Taxonomy" id="1576542"/>
    <lineage>
        <taxon>Eukaryota</taxon>
        <taxon>Fungi</taxon>
        <taxon>Dikarya</taxon>
        <taxon>Ascomycota</taxon>
        <taxon>Pezizomycotina</taxon>
        <taxon>Sordariomycetes</taxon>
        <taxon>Hypocreomycetidae</taxon>
        <taxon>Hypocreales</taxon>
        <taxon>Nectriaceae</taxon>
        <taxon>Thelonectria</taxon>
    </lineage>
</organism>